<proteinExistence type="inferred from homology"/>
<reference evidence="1" key="1">
    <citation type="submission" date="2018-05" db="EMBL/GenBank/DDBJ databases">
        <authorList>
            <person name="Lanie J.A."/>
            <person name="Ng W.-L."/>
            <person name="Kazmierczak K.M."/>
            <person name="Andrzejewski T.M."/>
            <person name="Davidsen T.M."/>
            <person name="Wayne K.J."/>
            <person name="Tettelin H."/>
            <person name="Glass J.I."/>
            <person name="Rusch D."/>
            <person name="Podicherti R."/>
            <person name="Tsui H.-C.T."/>
            <person name="Winkler M.E."/>
        </authorList>
    </citation>
    <scope>NUCLEOTIDE SEQUENCE</scope>
</reference>
<evidence type="ECO:0000313" key="1">
    <source>
        <dbReference type="EMBL" id="SVD15672.1"/>
    </source>
</evidence>
<dbReference type="GO" id="GO:0043024">
    <property type="term" value="F:ribosomal small subunit binding"/>
    <property type="evidence" value="ECO:0007669"/>
    <property type="project" value="TreeGrafter"/>
</dbReference>
<organism evidence="1">
    <name type="scientific">marine metagenome</name>
    <dbReference type="NCBI Taxonomy" id="408172"/>
    <lineage>
        <taxon>unclassified sequences</taxon>
        <taxon>metagenomes</taxon>
        <taxon>ecological metagenomes</taxon>
    </lineage>
</organism>
<protein>
    <recommendedName>
        <fullName evidence="2">Ribosome-binding factor A</fullName>
    </recommendedName>
</protein>
<dbReference type="InterPro" id="IPR015946">
    <property type="entry name" value="KH_dom-like_a/b"/>
</dbReference>
<gene>
    <name evidence="1" type="ORF">METZ01_LOCUS368526</name>
</gene>
<evidence type="ECO:0008006" key="2">
    <source>
        <dbReference type="Google" id="ProtNLM"/>
    </source>
</evidence>
<name>A0A382T1I1_9ZZZZ</name>
<dbReference type="PANTHER" id="PTHR33515:SF1">
    <property type="entry name" value="RIBOSOME-BINDING FACTOR A, CHLOROPLASTIC-RELATED"/>
    <property type="match status" value="1"/>
</dbReference>
<sequence>MNRKSLLKPTNRQLRISETLRKVISYKLQQYNFKEVILNNSTILVTEVRVSNDLSNARVYVTTLGGKDNSDSLIESLNNEFRKLIGPITRDMKLRKTPKLRFLLDDSYERQTYIDNLIKNAKSSSRVSN</sequence>
<dbReference type="EMBL" id="UINC01133008">
    <property type="protein sequence ID" value="SVD15672.1"/>
    <property type="molecule type" value="Genomic_DNA"/>
</dbReference>
<dbReference type="InterPro" id="IPR023799">
    <property type="entry name" value="RbfA_dom_sf"/>
</dbReference>
<dbReference type="GO" id="GO:0005829">
    <property type="term" value="C:cytosol"/>
    <property type="evidence" value="ECO:0007669"/>
    <property type="project" value="TreeGrafter"/>
</dbReference>
<dbReference type="SUPFAM" id="SSF89919">
    <property type="entry name" value="Ribosome-binding factor A, RbfA"/>
    <property type="match status" value="1"/>
</dbReference>
<accession>A0A382T1I1</accession>
<dbReference type="Pfam" id="PF02033">
    <property type="entry name" value="RBFA"/>
    <property type="match status" value="1"/>
</dbReference>
<dbReference type="InterPro" id="IPR000238">
    <property type="entry name" value="RbfA"/>
</dbReference>
<dbReference type="AlphaFoldDB" id="A0A382T1I1"/>
<dbReference type="HAMAP" id="MF_00003">
    <property type="entry name" value="RbfA"/>
    <property type="match status" value="1"/>
</dbReference>
<dbReference type="GO" id="GO:0006364">
    <property type="term" value="P:rRNA processing"/>
    <property type="evidence" value="ECO:0007669"/>
    <property type="project" value="InterPro"/>
</dbReference>
<dbReference type="Gene3D" id="3.30.300.20">
    <property type="match status" value="1"/>
</dbReference>
<dbReference type="PANTHER" id="PTHR33515">
    <property type="entry name" value="RIBOSOME-BINDING FACTOR A, CHLOROPLASTIC-RELATED"/>
    <property type="match status" value="1"/>
</dbReference>
<dbReference type="NCBIfam" id="TIGR00082">
    <property type="entry name" value="rbfA"/>
    <property type="match status" value="1"/>
</dbReference>